<evidence type="ECO:0000313" key="11">
    <source>
        <dbReference type="EMBL" id="KAJ3575314.1"/>
    </source>
</evidence>
<evidence type="ECO:0000256" key="7">
    <source>
        <dbReference type="ARBA" id="ARBA00023004"/>
    </source>
</evidence>
<evidence type="ECO:0008006" key="13">
    <source>
        <dbReference type="Google" id="ProtNLM"/>
    </source>
</evidence>
<dbReference type="InterPro" id="IPR001128">
    <property type="entry name" value="Cyt_P450"/>
</dbReference>
<dbReference type="EMBL" id="JANIEX010000041">
    <property type="protein sequence ID" value="KAJ3575314.1"/>
    <property type="molecule type" value="Genomic_DNA"/>
</dbReference>
<dbReference type="InterPro" id="IPR050364">
    <property type="entry name" value="Cytochrome_P450_fung"/>
</dbReference>
<evidence type="ECO:0000256" key="6">
    <source>
        <dbReference type="ARBA" id="ARBA00023002"/>
    </source>
</evidence>
<comment type="cofactor">
    <cofactor evidence="1 9">
        <name>heme</name>
        <dbReference type="ChEBI" id="CHEBI:30413"/>
    </cofactor>
</comment>
<keyword evidence="7 9" id="KW-0408">Iron</keyword>
<dbReference type="PRINTS" id="PR00385">
    <property type="entry name" value="P450"/>
</dbReference>
<evidence type="ECO:0000256" key="8">
    <source>
        <dbReference type="ARBA" id="ARBA00023033"/>
    </source>
</evidence>
<evidence type="ECO:0000256" key="10">
    <source>
        <dbReference type="RuleBase" id="RU000461"/>
    </source>
</evidence>
<reference evidence="11" key="1">
    <citation type="submission" date="2022-07" db="EMBL/GenBank/DDBJ databases">
        <title>Genome Sequence of Leucocoprinus birnbaumii.</title>
        <authorList>
            <person name="Buettner E."/>
        </authorList>
    </citation>
    <scope>NUCLEOTIDE SEQUENCE</scope>
    <source>
        <strain evidence="11">VT141</strain>
    </source>
</reference>
<feature type="binding site" description="axial binding residue" evidence="9">
    <location>
        <position position="450"/>
    </location>
    <ligand>
        <name>heme</name>
        <dbReference type="ChEBI" id="CHEBI:30413"/>
    </ligand>
    <ligandPart>
        <name>Fe</name>
        <dbReference type="ChEBI" id="CHEBI:18248"/>
    </ligandPart>
</feature>
<evidence type="ECO:0000256" key="4">
    <source>
        <dbReference type="ARBA" id="ARBA00022617"/>
    </source>
</evidence>
<dbReference type="InterPro" id="IPR036396">
    <property type="entry name" value="Cyt_P450_sf"/>
</dbReference>
<dbReference type="InterPro" id="IPR017972">
    <property type="entry name" value="Cyt_P450_CS"/>
</dbReference>
<name>A0AAD5W341_9AGAR</name>
<evidence type="ECO:0000256" key="1">
    <source>
        <dbReference type="ARBA" id="ARBA00001971"/>
    </source>
</evidence>
<comment type="caution">
    <text evidence="11">The sequence shown here is derived from an EMBL/GenBank/DDBJ whole genome shotgun (WGS) entry which is preliminary data.</text>
</comment>
<evidence type="ECO:0000256" key="3">
    <source>
        <dbReference type="ARBA" id="ARBA00010617"/>
    </source>
</evidence>
<dbReference type="PANTHER" id="PTHR46300">
    <property type="entry name" value="P450, PUTATIVE (EUROFUNG)-RELATED-RELATED"/>
    <property type="match status" value="1"/>
</dbReference>
<dbReference type="AlphaFoldDB" id="A0AAD5W341"/>
<dbReference type="GO" id="GO:0005506">
    <property type="term" value="F:iron ion binding"/>
    <property type="evidence" value="ECO:0007669"/>
    <property type="project" value="InterPro"/>
</dbReference>
<dbReference type="InterPro" id="IPR002401">
    <property type="entry name" value="Cyt_P450_E_grp-I"/>
</dbReference>
<gene>
    <name evidence="11" type="ORF">NP233_g1185</name>
</gene>
<evidence type="ECO:0000256" key="5">
    <source>
        <dbReference type="ARBA" id="ARBA00022723"/>
    </source>
</evidence>
<organism evidence="11 12">
    <name type="scientific">Leucocoprinus birnbaumii</name>
    <dbReference type="NCBI Taxonomy" id="56174"/>
    <lineage>
        <taxon>Eukaryota</taxon>
        <taxon>Fungi</taxon>
        <taxon>Dikarya</taxon>
        <taxon>Basidiomycota</taxon>
        <taxon>Agaricomycotina</taxon>
        <taxon>Agaricomycetes</taxon>
        <taxon>Agaricomycetidae</taxon>
        <taxon>Agaricales</taxon>
        <taxon>Agaricineae</taxon>
        <taxon>Agaricaceae</taxon>
        <taxon>Leucocoprinus</taxon>
    </lineage>
</organism>
<keyword evidence="6 10" id="KW-0560">Oxidoreductase</keyword>
<protein>
    <recommendedName>
        <fullName evidence="13">Cytochrome P450</fullName>
    </recommendedName>
</protein>
<dbReference type="Pfam" id="PF00067">
    <property type="entry name" value="p450"/>
    <property type="match status" value="2"/>
</dbReference>
<dbReference type="GO" id="GO:0016705">
    <property type="term" value="F:oxidoreductase activity, acting on paired donors, with incorporation or reduction of molecular oxygen"/>
    <property type="evidence" value="ECO:0007669"/>
    <property type="project" value="InterPro"/>
</dbReference>
<keyword evidence="12" id="KW-1185">Reference proteome</keyword>
<dbReference type="GO" id="GO:0004497">
    <property type="term" value="F:monooxygenase activity"/>
    <property type="evidence" value="ECO:0007669"/>
    <property type="project" value="UniProtKB-KW"/>
</dbReference>
<keyword evidence="5 9" id="KW-0479">Metal-binding</keyword>
<dbReference type="PRINTS" id="PR00463">
    <property type="entry name" value="EP450I"/>
</dbReference>
<keyword evidence="8 10" id="KW-0503">Monooxygenase</keyword>
<dbReference type="PANTHER" id="PTHR46300:SF7">
    <property type="entry name" value="P450, PUTATIVE (EUROFUNG)-RELATED"/>
    <property type="match status" value="1"/>
</dbReference>
<evidence type="ECO:0000256" key="2">
    <source>
        <dbReference type="ARBA" id="ARBA00005179"/>
    </source>
</evidence>
<dbReference type="Gene3D" id="1.10.630.10">
    <property type="entry name" value="Cytochrome P450"/>
    <property type="match status" value="1"/>
</dbReference>
<accession>A0AAD5W341</accession>
<comment type="pathway">
    <text evidence="2">Secondary metabolite biosynthesis.</text>
</comment>
<dbReference type="Proteomes" id="UP001213000">
    <property type="component" value="Unassembled WGS sequence"/>
</dbReference>
<dbReference type="PROSITE" id="PS00086">
    <property type="entry name" value="CYTOCHROME_P450"/>
    <property type="match status" value="1"/>
</dbReference>
<comment type="similarity">
    <text evidence="3 10">Belongs to the cytochrome P450 family.</text>
</comment>
<sequence>MGLPDIQIVVALFLAFLGFHCYLLAKTTGRDASRFPGPPSLPLIGNIWRLNPKRAWLELTSLKEKHGDIIYYHGLGNSVLVLNSIDAIKDLLEKRNNTYSDRPVFTVVGDMMGLGQSMPLLPNGPEWRACRKLAHLALSPSAVTKYHHIQEELTVLLLKEILDAPGEFNSHVRLIAGRIILTLTYGLSVKDADDNYITDAEKTMKMIGEAVVPGAFVADLLPILKHFTFLPFHKEAAKGRDMIENLVSKPMAHVHREMTSGIAPKSLTRDLLEQDFEDRETHEHRVKWTSGSLYGAGAETVSQHAIALFSGLREDNQTYTTVLVFILAMAMYPDVQRKAQKEVSSRVSSTRLPKLAEVRDLPYLEAVVKECLRWRPALPLGLARSTATDDIYNGYFIPKGTVVMPNAWALAFTPNAEYDPQEFIPERFLDESQDILDPMTYAFGFGRRICPGKALAENSIYIILANLLAAFNILPPEDGIRPPEFGPNLISYPEPFECRLVPKPGMDQVVRMSAAESSI</sequence>
<evidence type="ECO:0000256" key="9">
    <source>
        <dbReference type="PIRSR" id="PIRSR602401-1"/>
    </source>
</evidence>
<evidence type="ECO:0000313" key="12">
    <source>
        <dbReference type="Proteomes" id="UP001213000"/>
    </source>
</evidence>
<dbReference type="SUPFAM" id="SSF48264">
    <property type="entry name" value="Cytochrome P450"/>
    <property type="match status" value="1"/>
</dbReference>
<proteinExistence type="inferred from homology"/>
<keyword evidence="4 9" id="KW-0349">Heme</keyword>
<dbReference type="GO" id="GO:0020037">
    <property type="term" value="F:heme binding"/>
    <property type="evidence" value="ECO:0007669"/>
    <property type="project" value="InterPro"/>
</dbReference>
<dbReference type="CDD" id="cd11065">
    <property type="entry name" value="CYP64-like"/>
    <property type="match status" value="1"/>
</dbReference>